<name>A0AA35J2F0_SACK1</name>
<evidence type="ECO:0000313" key="1">
    <source>
        <dbReference type="EMBL" id="CAI4046295.1"/>
    </source>
</evidence>
<dbReference type="Gene3D" id="1.20.5.420">
    <property type="entry name" value="Immunoglobulin FC, subunit C"/>
    <property type="match status" value="1"/>
</dbReference>
<dbReference type="GO" id="GO:0032511">
    <property type="term" value="P:late endosome to vacuole transport via multivesicular body sorting pathway"/>
    <property type="evidence" value="ECO:0007669"/>
    <property type="project" value="InterPro"/>
</dbReference>
<sequence length="332" mass="37283">MSVTNSATRVVATAKDFDKVGLGIIGYYLQLYAVELILSEDERSQDMTALAVELLDTIEGFKKEVGGESQAENSDKGVQVMNTLIHDQEKSKIYMLNFTMSLYNEKLKQLKDGPWDVMLKRSLWCCIDLFSCILHLWKENISETSVSSLEKRIKYCKLYLSKLAKGEIGSTDKEKLDYSDFIDDNEEARDEEVGDLINDLKTSDDFKGDDLTTEGQGKSDEPVDEVPEFIDDSDNSSEEERSPDKCEGAIKQDQEPENKGELSPIHSSTPPAPPAPAHKSYTKDELTKIMDRSSKIEQIQKYAKYAISALNYEDLPTAKDELTKALGLLDSI</sequence>
<dbReference type="Proteomes" id="UP001162087">
    <property type="component" value="Chromosome 12"/>
</dbReference>
<evidence type="ECO:0000313" key="2">
    <source>
        <dbReference type="Proteomes" id="UP001162087"/>
    </source>
</evidence>
<dbReference type="GO" id="GO:0015031">
    <property type="term" value="P:protein transport"/>
    <property type="evidence" value="ECO:0007669"/>
    <property type="project" value="UniProtKB-KW"/>
</dbReference>
<keyword evidence="2" id="KW-1185">Reference proteome</keyword>
<dbReference type="PANTHER" id="PTHR46009:SF1">
    <property type="entry name" value="VACUOLAR PROTEIN SORTING-ASSOCIATED PROTEIN VTA1 HOMOLOG"/>
    <property type="match status" value="1"/>
</dbReference>
<dbReference type="InterPro" id="IPR044538">
    <property type="entry name" value="Vta1-like"/>
</dbReference>
<accession>A0AA35J2F0</accession>
<dbReference type="Pfam" id="PF04652">
    <property type="entry name" value="Vta1"/>
    <property type="match status" value="1"/>
</dbReference>
<dbReference type="InterPro" id="IPR039431">
    <property type="entry name" value="Vta1/CALS_N"/>
</dbReference>
<dbReference type="InterPro" id="IPR023175">
    <property type="entry name" value="Vta1/CALS_N_sf"/>
</dbReference>
<dbReference type="EMBL" id="OX365907">
    <property type="protein sequence ID" value="CAI4046295.1"/>
    <property type="molecule type" value="Genomic_DNA"/>
</dbReference>
<dbReference type="Gene3D" id="1.25.40.270">
    <property type="entry name" value="Vacuolar protein sorting-associated protein vta1"/>
    <property type="match status" value="1"/>
</dbReference>
<dbReference type="OrthoDB" id="391137at2759"/>
<dbReference type="Pfam" id="PF18097">
    <property type="entry name" value="Vta1_C"/>
    <property type="match status" value="1"/>
</dbReference>
<dbReference type="InterPro" id="IPR041212">
    <property type="entry name" value="Vta1_C"/>
</dbReference>
<dbReference type="PANTHER" id="PTHR46009">
    <property type="entry name" value="VACUOLAR PROTEIN SORTING-ASSOCIATED PROTEIN VTA1 HOMOLOG"/>
    <property type="match status" value="1"/>
</dbReference>
<dbReference type="GO" id="GO:0005771">
    <property type="term" value="C:multivesicular body"/>
    <property type="evidence" value="ECO:0007669"/>
    <property type="project" value="TreeGrafter"/>
</dbReference>
<proteinExistence type="predicted"/>
<reference evidence="1" key="1">
    <citation type="submission" date="2022-10" db="EMBL/GenBank/DDBJ databases">
        <authorList>
            <person name="Byrne P K."/>
        </authorList>
    </citation>
    <scope>NUCLEOTIDE SEQUENCE</scope>
    <source>
        <strain evidence="1">IFO1802</strain>
    </source>
</reference>
<dbReference type="GO" id="GO:0010008">
    <property type="term" value="C:endosome membrane"/>
    <property type="evidence" value="ECO:0007669"/>
    <property type="project" value="UniProtKB-SubCell"/>
</dbReference>
<gene>
    <name evidence="1" type="primary">SKDI12G2180</name>
    <name evidence="1" type="ORF">SKDI_12G2180</name>
</gene>
<organism evidence="1 2">
    <name type="scientific">Saccharomyces kudriavzevii (strain ATCC MYA-4449 / AS 2.2408 / CBS 8840 / NBRC 1802 / NCYC 2889)</name>
    <name type="common">Yeast</name>
    <dbReference type="NCBI Taxonomy" id="226230"/>
    <lineage>
        <taxon>Eukaryota</taxon>
        <taxon>Fungi</taxon>
        <taxon>Dikarya</taxon>
        <taxon>Ascomycota</taxon>
        <taxon>Saccharomycotina</taxon>
        <taxon>Saccharomycetes</taxon>
        <taxon>Saccharomycetales</taxon>
        <taxon>Saccharomycetaceae</taxon>
        <taxon>Saccharomyces</taxon>
    </lineage>
</organism>
<protein>
    <submittedName>
        <fullName evidence="1">Uncharacterized protein</fullName>
    </submittedName>
</protein>